<reference evidence="2" key="2">
    <citation type="submission" date="2019-12" db="EMBL/GenBank/DDBJ databases">
        <title>SpeciesPrimer: A bioinformatics pipeline dedicated to the design of qPCR primers for the quantification of bacterial species.</title>
        <authorList>
            <person name="Dreier M."/>
            <person name="Berthoud H."/>
            <person name="Shani N."/>
            <person name="Wechsler D."/>
            <person name="Junier P."/>
        </authorList>
    </citation>
    <scope>NUCLEOTIDE SEQUENCE</scope>
    <source>
        <strain evidence="2">FAM13073</strain>
    </source>
</reference>
<keyword evidence="2" id="KW-0689">Ribosomal protein</keyword>
<accession>A0A6L5A3X2</accession>
<reference evidence="3" key="4">
    <citation type="submission" date="2020-11" db="EMBL/GenBank/DDBJ databases">
        <title>Antibiotic susceptibility profiles of Pediococcus pentosaceus from various origins and their implications for the safety assessment of strains with food-technology applications.</title>
        <authorList>
            <person name="Shani N."/>
            <person name="Oberhaensli S."/>
            <person name="Arias E."/>
        </authorList>
    </citation>
    <scope>NUCLEOTIDE SEQUENCE</scope>
    <source>
        <strain evidence="3">FAM 19164</strain>
    </source>
</reference>
<keyword evidence="2" id="KW-0687">Ribonucleoprotein</keyword>
<dbReference type="InterPro" id="IPR029064">
    <property type="entry name" value="Ribosomal_eL30-like_sf"/>
</dbReference>
<reference evidence="4" key="3">
    <citation type="submission" date="2020-03" db="EMBL/GenBank/DDBJ databases">
        <title>SpeciesPrimer: A bioinformatics pipeline dedicated to the design of qPCR primers for the quantification of bacterial species.</title>
        <authorList>
            <person name="Dreier M."/>
            <person name="Berthoud H."/>
            <person name="Shani N."/>
            <person name="Wechsler D."/>
            <person name="Junier P."/>
        </authorList>
    </citation>
    <scope>NUCLEOTIDE SEQUENCE [LARGE SCALE GENOMIC DNA]</scope>
    <source>
        <strain evidence="4">FAM13073</strain>
    </source>
</reference>
<dbReference type="Proteomes" id="UP000743107">
    <property type="component" value="Unassembled WGS sequence"/>
</dbReference>
<sequence length="100" mass="11194">MIKENISKYLGLMRRSGNLVTGQELVLSSIRSQKAKFVLVTEDIGESSKKKIIDKCHFYEVPFTILGTKEDFSKAIGQERSVVATENNGFAKGLLKKINE</sequence>
<protein>
    <submittedName>
        <fullName evidence="2">50S ribosomal protein L7</fullName>
    </submittedName>
    <submittedName>
        <fullName evidence="3">Ribosomal L7Ae/L30e/S12e/Gadd45 family protein</fullName>
    </submittedName>
</protein>
<dbReference type="SUPFAM" id="SSF55315">
    <property type="entry name" value="L30e-like"/>
    <property type="match status" value="1"/>
</dbReference>
<dbReference type="AlphaFoldDB" id="A0A6L5A3X2"/>
<dbReference type="EMBL" id="JADOFV010000001">
    <property type="protein sequence ID" value="MBF7126557.1"/>
    <property type="molecule type" value="Genomic_DNA"/>
</dbReference>
<dbReference type="RefSeq" id="WP_060744010.1">
    <property type="nucleotide sequence ID" value="NZ_CP023655.1"/>
</dbReference>
<gene>
    <name evidence="2" type="ORF">GBO79_01305</name>
    <name evidence="3" type="ORF">ITQ97_01730</name>
</gene>
<evidence type="ECO:0000259" key="1">
    <source>
        <dbReference type="Pfam" id="PF01248"/>
    </source>
</evidence>
<reference evidence="2" key="1">
    <citation type="submission" date="2019-10" db="EMBL/GenBank/DDBJ databases">
        <authorList>
            <person name="Irmler S."/>
            <person name="Berthoud H."/>
            <person name="Roetschi A."/>
            <person name="Arias E."/>
            <person name="Shani N."/>
            <person name="Wuethrich D."/>
            <person name="Bruggmann R."/>
        </authorList>
    </citation>
    <scope>NUCLEOTIDE SEQUENCE</scope>
    <source>
        <strain evidence="2">FAM13073</strain>
    </source>
</reference>
<evidence type="ECO:0000313" key="5">
    <source>
        <dbReference type="Proteomes" id="UP000743107"/>
    </source>
</evidence>
<dbReference type="InterPro" id="IPR004038">
    <property type="entry name" value="Ribosomal_eL8/eL30/eS12/Gad45"/>
</dbReference>
<feature type="domain" description="Ribosomal protein eL8/eL30/eS12/Gadd45" evidence="1">
    <location>
        <begin position="5"/>
        <end position="92"/>
    </location>
</feature>
<name>A0A6L5A3X2_PEDPE</name>
<dbReference type="Gene3D" id="3.30.1330.30">
    <property type="match status" value="1"/>
</dbReference>
<dbReference type="Proteomes" id="UP000472573">
    <property type="component" value="Unassembled WGS sequence"/>
</dbReference>
<proteinExistence type="predicted"/>
<keyword evidence="4" id="KW-1185">Reference proteome</keyword>
<evidence type="ECO:0000313" key="4">
    <source>
        <dbReference type="Proteomes" id="UP000472573"/>
    </source>
</evidence>
<evidence type="ECO:0000313" key="3">
    <source>
        <dbReference type="EMBL" id="MBF7126557.1"/>
    </source>
</evidence>
<dbReference type="GO" id="GO:0005840">
    <property type="term" value="C:ribosome"/>
    <property type="evidence" value="ECO:0007669"/>
    <property type="project" value="UniProtKB-KW"/>
</dbReference>
<dbReference type="EMBL" id="WENB01000001">
    <property type="protein sequence ID" value="KAF0414987.1"/>
    <property type="molecule type" value="Genomic_DNA"/>
</dbReference>
<organism evidence="3 5">
    <name type="scientific">Pediococcus pentosaceus</name>
    <dbReference type="NCBI Taxonomy" id="1255"/>
    <lineage>
        <taxon>Bacteria</taxon>
        <taxon>Bacillati</taxon>
        <taxon>Bacillota</taxon>
        <taxon>Bacilli</taxon>
        <taxon>Lactobacillales</taxon>
        <taxon>Lactobacillaceae</taxon>
        <taxon>Pediococcus</taxon>
    </lineage>
</organism>
<evidence type="ECO:0000313" key="2">
    <source>
        <dbReference type="EMBL" id="KAF0414987.1"/>
    </source>
</evidence>
<comment type="caution">
    <text evidence="3">The sequence shown here is derived from an EMBL/GenBank/DDBJ whole genome shotgun (WGS) entry which is preliminary data.</text>
</comment>
<dbReference type="Pfam" id="PF01248">
    <property type="entry name" value="Ribosomal_L7Ae"/>
    <property type="match status" value="1"/>
</dbReference>